<evidence type="ECO:0000313" key="7">
    <source>
        <dbReference type="Proteomes" id="UP000265100"/>
    </source>
</evidence>
<evidence type="ECO:0000256" key="4">
    <source>
        <dbReference type="SAM" id="MobiDB-lite"/>
    </source>
</evidence>
<dbReference type="GO" id="GO:0072562">
    <property type="term" value="C:blood microparticle"/>
    <property type="evidence" value="ECO:0007669"/>
    <property type="project" value="TreeGrafter"/>
</dbReference>
<keyword evidence="3" id="KW-0325">Glycoprotein</keyword>
<proteinExistence type="predicted"/>
<feature type="compositionally biased region" description="Basic and acidic residues" evidence="4">
    <location>
        <begin position="254"/>
        <end position="269"/>
    </location>
</feature>
<keyword evidence="2" id="KW-1015">Disulfide bond</keyword>
<reference evidence="6 7" key="1">
    <citation type="submission" date="2018-05" db="EMBL/GenBank/DDBJ databases">
        <authorList>
            <person name="Datahose"/>
        </authorList>
    </citation>
    <scope>NUCLEOTIDE SEQUENCE</scope>
</reference>
<dbReference type="Bgee" id="ENSACLG00000020399">
    <property type="expression patterns" value="Expressed in liver and 2 other cell types or tissues"/>
</dbReference>
<sequence>MNDSLTLCSFQVDGGCNVKLQLDLRETKCHTINPKPFEDCEIRGMGERVNAKQLTILCVFAEKTNLEMVRICPDCPVLLPLNNSEGLKSVREATAEFNKNTSNQHYYILKEVGRISSGYIMGLGMNYYPEFALVETHCPMGSRIVIEACIPLCPNRAVSTTHTLQKILSHILICCVLKLEPVCGRHPHGHGGPPPHAHDHGRGPPPHAHDHGHGPPPDAGKGGRPPHAHDHGRGPPPDAAKEGRPPHAHGPPPHADKGGRPPHAHDHGHGPPPTGGKGKGSFHPLRRFHPCHGFLVNPDPALHPICPWPLPHRPHN</sequence>
<dbReference type="STRING" id="8154.ENSACLP00000030104"/>
<dbReference type="GO" id="GO:0031012">
    <property type="term" value="C:extracellular matrix"/>
    <property type="evidence" value="ECO:0007669"/>
    <property type="project" value="TreeGrafter"/>
</dbReference>
<keyword evidence="1" id="KW-0732">Signal</keyword>
<dbReference type="SUPFAM" id="SSF54403">
    <property type="entry name" value="Cystatin/monellin"/>
    <property type="match status" value="1"/>
</dbReference>
<accession>A0A3P8QMA4</accession>
<dbReference type="Pfam" id="PF00031">
    <property type="entry name" value="Cystatin"/>
    <property type="match status" value="1"/>
</dbReference>
<organism evidence="6 7">
    <name type="scientific">Astatotilapia calliptera</name>
    <name type="common">Eastern happy</name>
    <name type="synonym">Chromis callipterus</name>
    <dbReference type="NCBI Taxonomy" id="8154"/>
    <lineage>
        <taxon>Eukaryota</taxon>
        <taxon>Metazoa</taxon>
        <taxon>Chordata</taxon>
        <taxon>Craniata</taxon>
        <taxon>Vertebrata</taxon>
        <taxon>Euteleostomi</taxon>
        <taxon>Actinopterygii</taxon>
        <taxon>Neopterygii</taxon>
        <taxon>Teleostei</taxon>
        <taxon>Neoteleostei</taxon>
        <taxon>Acanthomorphata</taxon>
        <taxon>Ovalentaria</taxon>
        <taxon>Cichlomorphae</taxon>
        <taxon>Cichliformes</taxon>
        <taxon>Cichlidae</taxon>
        <taxon>African cichlids</taxon>
        <taxon>Pseudocrenilabrinae</taxon>
        <taxon>Haplochromini</taxon>
        <taxon>Astatotilapia</taxon>
    </lineage>
</organism>
<name>A0A3P8QMA4_ASTCA</name>
<feature type="compositionally biased region" description="Basic and acidic residues" evidence="4">
    <location>
        <begin position="227"/>
        <end position="245"/>
    </location>
</feature>
<protein>
    <recommendedName>
        <fullName evidence="5">Cystatin domain-containing protein</fullName>
    </recommendedName>
</protein>
<dbReference type="InterPro" id="IPR046350">
    <property type="entry name" value="Cystatin_sf"/>
</dbReference>
<dbReference type="GO" id="GO:0004869">
    <property type="term" value="F:cysteine-type endopeptidase inhibitor activity"/>
    <property type="evidence" value="ECO:0007669"/>
    <property type="project" value="InterPro"/>
</dbReference>
<reference evidence="6" key="4">
    <citation type="submission" date="2025-09" db="UniProtKB">
        <authorList>
            <consortium name="Ensembl"/>
        </authorList>
    </citation>
    <scope>IDENTIFICATION</scope>
</reference>
<feature type="region of interest" description="Disordered" evidence="4">
    <location>
        <begin position="187"/>
        <end position="284"/>
    </location>
</feature>
<feature type="domain" description="Cystatin" evidence="5">
    <location>
        <begin position="80"/>
        <end position="152"/>
    </location>
</feature>
<reference evidence="7" key="2">
    <citation type="submission" date="2023-03" db="EMBL/GenBank/DDBJ databases">
        <authorList>
            <consortium name="Wellcome Sanger Institute Data Sharing"/>
        </authorList>
    </citation>
    <scope>NUCLEOTIDE SEQUENCE [LARGE SCALE GENOMIC DNA]</scope>
</reference>
<keyword evidence="7" id="KW-1185">Reference proteome</keyword>
<dbReference type="OMA" id="ARHAFCR"/>
<reference evidence="6" key="3">
    <citation type="submission" date="2025-08" db="UniProtKB">
        <authorList>
            <consortium name="Ensembl"/>
        </authorList>
    </citation>
    <scope>IDENTIFICATION</scope>
</reference>
<evidence type="ECO:0000259" key="5">
    <source>
        <dbReference type="Pfam" id="PF00031"/>
    </source>
</evidence>
<dbReference type="CDD" id="cd00042">
    <property type="entry name" value="CY"/>
    <property type="match status" value="1"/>
</dbReference>
<dbReference type="PANTHER" id="PTHR13814:SF6">
    <property type="entry name" value="ALPHA-2-HS-GLYCOPROTEIN"/>
    <property type="match status" value="1"/>
</dbReference>
<dbReference type="AlphaFoldDB" id="A0A3P8QMA4"/>
<evidence type="ECO:0000256" key="3">
    <source>
        <dbReference type="ARBA" id="ARBA00023180"/>
    </source>
</evidence>
<evidence type="ECO:0000256" key="1">
    <source>
        <dbReference type="ARBA" id="ARBA00022729"/>
    </source>
</evidence>
<dbReference type="Ensembl" id="ENSACLT00000030813.2">
    <property type="protein sequence ID" value="ENSACLP00000030104.2"/>
    <property type="gene ID" value="ENSACLG00000020399.2"/>
</dbReference>
<dbReference type="Proteomes" id="UP000265100">
    <property type="component" value="Chromosome 17"/>
</dbReference>
<dbReference type="InterPro" id="IPR000010">
    <property type="entry name" value="Cystatin_dom"/>
</dbReference>
<dbReference type="GeneTree" id="ENSGT00950000182930"/>
<dbReference type="InterPro" id="IPR050735">
    <property type="entry name" value="Kininogen_Fetuin_HRG"/>
</dbReference>
<dbReference type="PANTHER" id="PTHR13814">
    <property type="entry name" value="FETUIN"/>
    <property type="match status" value="1"/>
</dbReference>
<evidence type="ECO:0000256" key="2">
    <source>
        <dbReference type="ARBA" id="ARBA00023157"/>
    </source>
</evidence>
<dbReference type="Gene3D" id="3.10.450.10">
    <property type="match status" value="1"/>
</dbReference>
<evidence type="ECO:0000313" key="6">
    <source>
        <dbReference type="Ensembl" id="ENSACLP00000030104.2"/>
    </source>
</evidence>
<feature type="compositionally biased region" description="Basic and acidic residues" evidence="4">
    <location>
        <begin position="196"/>
        <end position="213"/>
    </location>
</feature>